<comment type="caution">
    <text evidence="4">The sequence shown here is derived from an EMBL/GenBank/DDBJ whole genome shotgun (WGS) entry which is preliminary data.</text>
</comment>
<accession>A0ABT9BNU5</accession>
<evidence type="ECO:0000313" key="5">
    <source>
        <dbReference type="Proteomes" id="UP001241072"/>
    </source>
</evidence>
<keyword evidence="2" id="KW-1133">Transmembrane helix</keyword>
<feature type="transmembrane region" description="Helical" evidence="2">
    <location>
        <begin position="173"/>
        <end position="197"/>
    </location>
</feature>
<dbReference type="RefSeq" id="WP_305003123.1">
    <property type="nucleotide sequence ID" value="NZ_JAUQUB010000002.1"/>
</dbReference>
<feature type="transmembrane region" description="Helical" evidence="2">
    <location>
        <begin position="203"/>
        <end position="225"/>
    </location>
</feature>
<evidence type="ECO:0000313" key="4">
    <source>
        <dbReference type="EMBL" id="MDO7882690.1"/>
    </source>
</evidence>
<feature type="region of interest" description="Disordered" evidence="1">
    <location>
        <begin position="48"/>
        <end position="81"/>
    </location>
</feature>
<evidence type="ECO:0000256" key="1">
    <source>
        <dbReference type="SAM" id="MobiDB-lite"/>
    </source>
</evidence>
<proteinExistence type="predicted"/>
<protein>
    <submittedName>
        <fullName evidence="4">DUF2510 domain-containing protein</fullName>
    </submittedName>
</protein>
<dbReference type="EMBL" id="JAUQUB010000002">
    <property type="protein sequence ID" value="MDO7882690.1"/>
    <property type="molecule type" value="Genomic_DNA"/>
</dbReference>
<evidence type="ECO:0000256" key="2">
    <source>
        <dbReference type="SAM" id="Phobius"/>
    </source>
</evidence>
<evidence type="ECO:0000259" key="3">
    <source>
        <dbReference type="Pfam" id="PF10708"/>
    </source>
</evidence>
<keyword evidence="2" id="KW-0472">Membrane</keyword>
<feature type="compositionally biased region" description="Basic and acidic residues" evidence="1">
    <location>
        <begin position="59"/>
        <end position="72"/>
    </location>
</feature>
<feature type="transmembrane region" description="Helical" evidence="2">
    <location>
        <begin position="266"/>
        <end position="291"/>
    </location>
</feature>
<name>A0ABT9BNU5_9MICO</name>
<dbReference type="Pfam" id="PF10708">
    <property type="entry name" value="DUF2510"/>
    <property type="match status" value="1"/>
</dbReference>
<gene>
    <name evidence="4" type="ORF">Q5716_10685</name>
</gene>
<sequence>MDDNSFGVPAGWYPDPLGLPQLRWWDSQAWTEHTSEARAPIIIQPSTTSTRLGFADDDLPSRREQRERERRQSGFTFESQYADPFADEFESPLDSVLDTETEPEREELSAQPLLAMTLKELEPPLTDTVEDVMPGPRRASSHANAAPAASTLSALAEEEAPERVANNMRSYTAAVWVIALMPAIQLVLSTILVLSGLGSNTALFVLLALGPYFLSIFIAAFDRLVLLVWGHKRPASAWWALLPSPAYLLVRAIRTYRETGKGFAPLAAWAAAVTSVFAGFLVLPGLIIAMLPGVFAAEAANSVEAQALGLSGASIEVTCPTPPMVIGDQFTCTRVAADGTTDSVVVELARRNGWIAWDVVDWGNTVVK</sequence>
<organism evidence="4 5">
    <name type="scientific">Antiquaquibacter soli</name>
    <dbReference type="NCBI Taxonomy" id="3064523"/>
    <lineage>
        <taxon>Bacteria</taxon>
        <taxon>Bacillati</taxon>
        <taxon>Actinomycetota</taxon>
        <taxon>Actinomycetes</taxon>
        <taxon>Micrococcales</taxon>
        <taxon>Microbacteriaceae</taxon>
        <taxon>Antiquaquibacter</taxon>
    </lineage>
</organism>
<dbReference type="InterPro" id="IPR018929">
    <property type="entry name" value="DUF2510"/>
</dbReference>
<feature type="transmembrane region" description="Helical" evidence="2">
    <location>
        <begin position="237"/>
        <end position="254"/>
    </location>
</feature>
<dbReference type="Proteomes" id="UP001241072">
    <property type="component" value="Unassembled WGS sequence"/>
</dbReference>
<keyword evidence="5" id="KW-1185">Reference proteome</keyword>
<reference evidence="4 5" key="1">
    <citation type="submission" date="2023-07" db="EMBL/GenBank/DDBJ databases">
        <title>Protaetiibacter sp. nov WY-16 isolated from soil.</title>
        <authorList>
            <person name="Liu B."/>
            <person name="Wan Y."/>
        </authorList>
    </citation>
    <scope>NUCLEOTIDE SEQUENCE [LARGE SCALE GENOMIC DNA]</scope>
    <source>
        <strain evidence="4 5">WY-16</strain>
    </source>
</reference>
<keyword evidence="2" id="KW-0812">Transmembrane</keyword>
<feature type="domain" description="DUF2510" evidence="3">
    <location>
        <begin position="10"/>
        <end position="40"/>
    </location>
</feature>